<dbReference type="AlphaFoldDB" id="A0A7I8IAP3"/>
<dbReference type="EMBL" id="LR746264">
    <property type="protein sequence ID" value="CAA7389497.1"/>
    <property type="molecule type" value="Genomic_DNA"/>
</dbReference>
<keyword evidence="4" id="KW-1185">Reference proteome</keyword>
<accession>A0A7I8IAP3</accession>
<reference evidence="2" key="1">
    <citation type="submission" date="2019-12" db="EMBL/GenBank/DDBJ databases">
        <authorList>
            <person name="Scholz U."/>
            <person name="Mascher M."/>
            <person name="Fiebig A."/>
        </authorList>
    </citation>
    <scope>NUCLEOTIDE SEQUENCE</scope>
</reference>
<evidence type="ECO:0000256" key="1">
    <source>
        <dbReference type="SAM" id="MobiDB-lite"/>
    </source>
</evidence>
<name>A0A7I8IAP3_SPIIN</name>
<sequence length="26" mass="3039">MAYGAAADSERRKSTRSRRPRRGQFK</sequence>
<evidence type="ECO:0000313" key="3">
    <source>
        <dbReference type="EMBL" id="CAA7389497.1"/>
    </source>
</evidence>
<gene>
    <name evidence="2" type="ORF">SI7747_01001407</name>
    <name evidence="3" type="ORF">SI8410_01001534</name>
</gene>
<dbReference type="Proteomes" id="UP000663760">
    <property type="component" value="Chromosome 1"/>
</dbReference>
<organism evidence="2">
    <name type="scientific">Spirodela intermedia</name>
    <name type="common">Intermediate duckweed</name>
    <dbReference type="NCBI Taxonomy" id="51605"/>
    <lineage>
        <taxon>Eukaryota</taxon>
        <taxon>Viridiplantae</taxon>
        <taxon>Streptophyta</taxon>
        <taxon>Embryophyta</taxon>
        <taxon>Tracheophyta</taxon>
        <taxon>Spermatophyta</taxon>
        <taxon>Magnoliopsida</taxon>
        <taxon>Liliopsida</taxon>
        <taxon>Araceae</taxon>
        <taxon>Lemnoideae</taxon>
        <taxon>Spirodela</taxon>
    </lineage>
</organism>
<feature type="compositionally biased region" description="Basic residues" evidence="1">
    <location>
        <begin position="13"/>
        <end position="26"/>
    </location>
</feature>
<evidence type="ECO:0000313" key="4">
    <source>
        <dbReference type="Proteomes" id="UP000663760"/>
    </source>
</evidence>
<protein>
    <submittedName>
        <fullName evidence="2">Uncharacterized protein</fullName>
    </submittedName>
</protein>
<proteinExistence type="predicted"/>
<evidence type="ECO:0000313" key="2">
    <source>
        <dbReference type="EMBL" id="CAA2615045.1"/>
    </source>
</evidence>
<dbReference type="EMBL" id="LR743588">
    <property type="protein sequence ID" value="CAA2615045.1"/>
    <property type="molecule type" value="Genomic_DNA"/>
</dbReference>
<feature type="region of interest" description="Disordered" evidence="1">
    <location>
        <begin position="1"/>
        <end position="26"/>
    </location>
</feature>